<dbReference type="PROSITE" id="PS51273">
    <property type="entry name" value="GATASE_TYPE_1"/>
    <property type="match status" value="1"/>
</dbReference>
<dbReference type="SUPFAM" id="SSF52317">
    <property type="entry name" value="Class I glutamine amidotransferase-like"/>
    <property type="match status" value="1"/>
</dbReference>
<evidence type="ECO:0000313" key="2">
    <source>
        <dbReference type="EMBL" id="CAB4916578.1"/>
    </source>
</evidence>
<dbReference type="GO" id="GO:0005829">
    <property type="term" value="C:cytosol"/>
    <property type="evidence" value="ECO:0007669"/>
    <property type="project" value="TreeGrafter"/>
</dbReference>
<reference evidence="2" key="1">
    <citation type="submission" date="2020-05" db="EMBL/GenBank/DDBJ databases">
        <authorList>
            <person name="Chiriac C."/>
            <person name="Salcher M."/>
            <person name="Ghai R."/>
            <person name="Kavagutti S V."/>
        </authorList>
    </citation>
    <scope>NUCLEOTIDE SEQUENCE</scope>
</reference>
<gene>
    <name evidence="2" type="ORF">UFOPK3494_01844</name>
</gene>
<proteinExistence type="predicted"/>
<sequence>MAIGAFLGTKISHGTPNVRAANAKAWAWLPALPAVTPVLANSPREESLLIAPRILKLPVRCMFSALSTMSPPVRSLSAADAVTGVCLTTPAPAVWARAISAAEISMAGMHGSPYSGCSPYCGAHMRALVVANSNDADPGFVGERFRHHGYAFSEAHREYPTEWPEMAGHDLILLLGSEWSVYWDHISGEVAAETALVQAAHQAGIPIFGICFGSQMVAHALGGRVLRATRPELGWHPIESALPQVIASGPWLQWHFDVFEKPAEFAQLAHSESGPQAIVAGRTFASQFHPEATESMLARWTAGDGTNELSRLGLTTEQVMAETRANVGASRKNSDRIVDWFVESVASTPLGRD</sequence>
<evidence type="ECO:0000259" key="1">
    <source>
        <dbReference type="Pfam" id="PF00117"/>
    </source>
</evidence>
<feature type="domain" description="Glutamine amidotransferase" evidence="1">
    <location>
        <begin position="190"/>
        <end position="294"/>
    </location>
</feature>
<dbReference type="InterPro" id="IPR017926">
    <property type="entry name" value="GATASE"/>
</dbReference>
<dbReference type="PANTHER" id="PTHR42695">
    <property type="entry name" value="GLUTAMINE AMIDOTRANSFERASE YLR126C-RELATED"/>
    <property type="match status" value="1"/>
</dbReference>
<dbReference type="EMBL" id="CAFBMF010000207">
    <property type="protein sequence ID" value="CAB4916578.1"/>
    <property type="molecule type" value="Genomic_DNA"/>
</dbReference>
<dbReference type="InterPro" id="IPR044992">
    <property type="entry name" value="ChyE-like"/>
</dbReference>
<protein>
    <submittedName>
        <fullName evidence="2">Unannotated protein</fullName>
    </submittedName>
</protein>
<dbReference type="AlphaFoldDB" id="A0A6J7HBM4"/>
<dbReference type="CDD" id="cd01741">
    <property type="entry name" value="GATase1_1"/>
    <property type="match status" value="1"/>
</dbReference>
<dbReference type="InterPro" id="IPR029062">
    <property type="entry name" value="Class_I_gatase-like"/>
</dbReference>
<name>A0A6J7HBM4_9ZZZZ</name>
<organism evidence="2">
    <name type="scientific">freshwater metagenome</name>
    <dbReference type="NCBI Taxonomy" id="449393"/>
    <lineage>
        <taxon>unclassified sequences</taxon>
        <taxon>metagenomes</taxon>
        <taxon>ecological metagenomes</taxon>
    </lineage>
</organism>
<dbReference type="Pfam" id="PF00117">
    <property type="entry name" value="GATase"/>
    <property type="match status" value="1"/>
</dbReference>
<dbReference type="Gene3D" id="3.40.50.880">
    <property type="match status" value="1"/>
</dbReference>
<accession>A0A6J7HBM4</accession>
<dbReference type="PANTHER" id="PTHR42695:SF5">
    <property type="entry name" value="GLUTAMINE AMIDOTRANSFERASE YLR126C-RELATED"/>
    <property type="match status" value="1"/>
</dbReference>